<dbReference type="OrthoDB" id="1322659at2"/>
<dbReference type="Proteomes" id="UP000253410">
    <property type="component" value="Unassembled WGS sequence"/>
</dbReference>
<dbReference type="InterPro" id="IPR027385">
    <property type="entry name" value="Beta-barrel_OMP"/>
</dbReference>
<feature type="domain" description="Outer membrane protein beta-barrel" evidence="3">
    <location>
        <begin position="11"/>
        <end position="252"/>
    </location>
</feature>
<dbReference type="RefSeq" id="WP_147243602.1">
    <property type="nucleotide sequence ID" value="NZ_QFFJ01000002.1"/>
</dbReference>
<keyword evidence="5" id="KW-1185">Reference proteome</keyword>
<keyword evidence="1 2" id="KW-0732">Signal</keyword>
<evidence type="ECO:0000259" key="3">
    <source>
        <dbReference type="Pfam" id="PF13505"/>
    </source>
</evidence>
<evidence type="ECO:0000313" key="4">
    <source>
        <dbReference type="EMBL" id="RBL90818.1"/>
    </source>
</evidence>
<dbReference type="Pfam" id="PF13505">
    <property type="entry name" value="OMP_b-brl"/>
    <property type="match status" value="1"/>
</dbReference>
<dbReference type="EMBL" id="QFFJ01000002">
    <property type="protein sequence ID" value="RBL90818.1"/>
    <property type="molecule type" value="Genomic_DNA"/>
</dbReference>
<sequence length="338" mass="36887">MKKVHLFSAAMLALALAGNVQAQERSGVAPHSKFYLRAFGGYSFSVFSGQFPNVGPFPPQDLHTEFNPANPNPLDTISRKVLTGSYGEGVRGGLAFGYNINKYMAVEASFDYYHSKKNLMTKNLTTLVGNGKQLVSVESNGHVNAVIFTPSLVLSPGFEKVNPYIRFGAVLPLWGRLYIDTDVDQLSSVPNIPPGTQVHTVIHRKEEVRPNITLGFQGALGVSFYLSPRFDIFVEAEYKNVPVKSKNKEVTTYTETNTLVSAASGATVQQLPGRGLNDLSQAEKKVDYVTILDQSSNTKVNQIGARVFYKNDNAPSNDLKSYINIGGLGANAGIKFRL</sequence>
<evidence type="ECO:0000256" key="2">
    <source>
        <dbReference type="SAM" id="SignalP"/>
    </source>
</evidence>
<dbReference type="InterPro" id="IPR011250">
    <property type="entry name" value="OMP/PagP_B-barrel"/>
</dbReference>
<protein>
    <recommendedName>
        <fullName evidence="3">Outer membrane protein beta-barrel domain-containing protein</fullName>
    </recommendedName>
</protein>
<reference evidence="4 5" key="1">
    <citation type="submission" date="2018-05" db="EMBL/GenBank/DDBJ databases">
        <title>Chitinophaga sp. K3CV102501T nov., isolated from isolated from a monsoon evergreen broad-leaved forest soil.</title>
        <authorList>
            <person name="Lv Y."/>
        </authorList>
    </citation>
    <scope>NUCLEOTIDE SEQUENCE [LARGE SCALE GENOMIC DNA]</scope>
    <source>
        <strain evidence="4 5">GDMCC 1.1325</strain>
    </source>
</reference>
<gene>
    <name evidence="4" type="ORF">DF182_30745</name>
</gene>
<organism evidence="4 5">
    <name type="scientific">Chitinophaga flava</name>
    <dbReference type="NCBI Taxonomy" id="2259036"/>
    <lineage>
        <taxon>Bacteria</taxon>
        <taxon>Pseudomonadati</taxon>
        <taxon>Bacteroidota</taxon>
        <taxon>Chitinophagia</taxon>
        <taxon>Chitinophagales</taxon>
        <taxon>Chitinophagaceae</taxon>
        <taxon>Chitinophaga</taxon>
    </lineage>
</organism>
<dbReference type="Gene3D" id="2.40.160.20">
    <property type="match status" value="1"/>
</dbReference>
<accession>A0A365XXL3</accession>
<dbReference type="SUPFAM" id="SSF56925">
    <property type="entry name" value="OMPA-like"/>
    <property type="match status" value="1"/>
</dbReference>
<dbReference type="AlphaFoldDB" id="A0A365XXL3"/>
<proteinExistence type="predicted"/>
<feature type="signal peptide" evidence="2">
    <location>
        <begin position="1"/>
        <end position="22"/>
    </location>
</feature>
<feature type="chain" id="PRO_5016818264" description="Outer membrane protein beta-barrel domain-containing protein" evidence="2">
    <location>
        <begin position="23"/>
        <end position="338"/>
    </location>
</feature>
<comment type="caution">
    <text evidence="4">The sequence shown here is derived from an EMBL/GenBank/DDBJ whole genome shotgun (WGS) entry which is preliminary data.</text>
</comment>
<evidence type="ECO:0000256" key="1">
    <source>
        <dbReference type="ARBA" id="ARBA00022729"/>
    </source>
</evidence>
<name>A0A365XXL3_9BACT</name>
<evidence type="ECO:0000313" key="5">
    <source>
        <dbReference type="Proteomes" id="UP000253410"/>
    </source>
</evidence>